<dbReference type="AlphaFoldDB" id="A0A2W0CKB0"/>
<evidence type="ECO:0000313" key="5">
    <source>
        <dbReference type="Proteomes" id="UP000247459"/>
    </source>
</evidence>
<evidence type="ECO:0000256" key="1">
    <source>
        <dbReference type="ARBA" id="ARBA00007274"/>
    </source>
</evidence>
<dbReference type="RefSeq" id="WP_258377568.1">
    <property type="nucleotide sequence ID" value="NZ_PRLG01000008.1"/>
</dbReference>
<evidence type="ECO:0000256" key="3">
    <source>
        <dbReference type="ARBA" id="ARBA00022737"/>
    </source>
</evidence>
<dbReference type="InterPro" id="IPR018357">
    <property type="entry name" value="Hexapep_transf_CS"/>
</dbReference>
<dbReference type="InterPro" id="IPR011004">
    <property type="entry name" value="Trimer_LpxA-like_sf"/>
</dbReference>
<dbReference type="GO" id="GO:0008374">
    <property type="term" value="F:O-acyltransferase activity"/>
    <property type="evidence" value="ECO:0007669"/>
    <property type="project" value="TreeGrafter"/>
</dbReference>
<sequence length="191" mass="20585">MERMEIMLPNRVKVAYGKVRGMALFGRIQPSLRLLPRIRGKVYLNKFGDLHVGKRLNIIGKPWGTQLTVVKGARLTIGDDVMINAGVGIAANIEISIGNNVMIGPRTSIFDSAYHRIDSLDDGSSMAKKIIIHDNAWIGTGVLVLPGVTIGKNAVVAAGSTVTKDVPANTLVAGTPAKVVRELTIHEGWLR</sequence>
<dbReference type="PROSITE" id="PS00101">
    <property type="entry name" value="HEXAPEP_TRANSFERASES"/>
    <property type="match status" value="1"/>
</dbReference>
<dbReference type="Gene3D" id="2.160.10.10">
    <property type="entry name" value="Hexapeptide repeat proteins"/>
    <property type="match status" value="1"/>
</dbReference>
<dbReference type="SUPFAM" id="SSF51161">
    <property type="entry name" value="Trimeric LpxA-like enzymes"/>
    <property type="match status" value="1"/>
</dbReference>
<dbReference type="GO" id="GO:0005829">
    <property type="term" value="C:cytosol"/>
    <property type="evidence" value="ECO:0007669"/>
    <property type="project" value="TreeGrafter"/>
</dbReference>
<evidence type="ECO:0000256" key="2">
    <source>
        <dbReference type="ARBA" id="ARBA00022679"/>
    </source>
</evidence>
<dbReference type="GO" id="GO:0046027">
    <property type="term" value="F:phospholipid:diacylglycerol acyltransferase activity"/>
    <property type="evidence" value="ECO:0007669"/>
    <property type="project" value="UniProtKB-EC"/>
</dbReference>
<dbReference type="PANTHER" id="PTHR23416">
    <property type="entry name" value="SIALIC ACID SYNTHASE-RELATED"/>
    <property type="match status" value="1"/>
</dbReference>
<comment type="similarity">
    <text evidence="1">Belongs to the transferase hexapeptide repeat family.</text>
</comment>
<dbReference type="EMBL" id="PRLG01000008">
    <property type="protein sequence ID" value="PYY30512.1"/>
    <property type="molecule type" value="Genomic_DNA"/>
</dbReference>
<dbReference type="Proteomes" id="UP000247459">
    <property type="component" value="Unassembled WGS sequence"/>
</dbReference>
<proteinExistence type="inferred from homology"/>
<evidence type="ECO:0000313" key="4">
    <source>
        <dbReference type="EMBL" id="PYY30512.1"/>
    </source>
</evidence>
<keyword evidence="4" id="KW-0012">Acyltransferase</keyword>
<accession>A0A2W0CKB0</accession>
<keyword evidence="2 4" id="KW-0808">Transferase</keyword>
<protein>
    <submittedName>
        <fullName evidence="4">Galactoside O-acetyltransferase</fullName>
        <ecNumber evidence="4">2.3.1.158</ecNumber>
    </submittedName>
</protein>
<dbReference type="InterPro" id="IPR001451">
    <property type="entry name" value="Hexapep"/>
</dbReference>
<keyword evidence="3" id="KW-0677">Repeat</keyword>
<dbReference type="Pfam" id="PF00132">
    <property type="entry name" value="Hexapep"/>
    <property type="match status" value="1"/>
</dbReference>
<dbReference type="EC" id="2.3.1.158" evidence="4"/>
<gene>
    <name evidence="4" type="primary">lacA</name>
    <name evidence="4" type="ORF">PIL02S_01077</name>
</gene>
<dbReference type="PANTHER" id="PTHR23416:SF23">
    <property type="entry name" value="ACETYLTRANSFERASE C18B11.09C-RELATED"/>
    <property type="match status" value="1"/>
</dbReference>
<dbReference type="InterPro" id="IPR051159">
    <property type="entry name" value="Hexapeptide_acetyltransf"/>
</dbReference>
<organism evidence="4 5">
    <name type="scientific">Paenibacillus illinoisensis</name>
    <dbReference type="NCBI Taxonomy" id="59845"/>
    <lineage>
        <taxon>Bacteria</taxon>
        <taxon>Bacillati</taxon>
        <taxon>Bacillota</taxon>
        <taxon>Bacilli</taxon>
        <taxon>Bacillales</taxon>
        <taxon>Paenibacillaceae</taxon>
        <taxon>Paenibacillus</taxon>
    </lineage>
</organism>
<name>A0A2W0CKB0_9BACL</name>
<reference evidence="4 5" key="1">
    <citation type="submission" date="2018-01" db="EMBL/GenBank/DDBJ databases">
        <title>Genome sequence of the PGP bacterium Paenibacillus illinoisensis E3.</title>
        <authorList>
            <person name="Rolli E."/>
            <person name="Marasco R."/>
            <person name="Bessem C."/>
            <person name="Michoud G."/>
            <person name="Gaiarsa S."/>
            <person name="Borin S."/>
            <person name="Daffonchio D."/>
        </authorList>
    </citation>
    <scope>NUCLEOTIDE SEQUENCE [LARGE SCALE GENOMIC DNA]</scope>
    <source>
        <strain evidence="4 5">E3</strain>
    </source>
</reference>
<comment type="caution">
    <text evidence="4">The sequence shown here is derived from an EMBL/GenBank/DDBJ whole genome shotgun (WGS) entry which is preliminary data.</text>
</comment>